<protein>
    <submittedName>
        <fullName evidence="1">Uncharacterized protein</fullName>
    </submittedName>
</protein>
<evidence type="ECO:0000313" key="1">
    <source>
        <dbReference type="EMBL" id="SIS05916.1"/>
    </source>
</evidence>
<keyword evidence="2" id="KW-1185">Reference proteome</keyword>
<reference evidence="1 2" key="1">
    <citation type="submission" date="2017-01" db="EMBL/GenBank/DDBJ databases">
        <authorList>
            <person name="Mah S.A."/>
            <person name="Swanson W.J."/>
            <person name="Moy G.W."/>
            <person name="Vacquier V.D."/>
        </authorList>
    </citation>
    <scope>NUCLEOTIDE SEQUENCE [LARGE SCALE GENOMIC DNA]</scope>
    <source>
        <strain evidence="1 2">CGMCC 1.8909</strain>
    </source>
</reference>
<organism evidence="1 2">
    <name type="scientific">Natronorubrum daqingense</name>
    <dbReference type="NCBI Taxonomy" id="588898"/>
    <lineage>
        <taxon>Archaea</taxon>
        <taxon>Methanobacteriati</taxon>
        <taxon>Methanobacteriota</taxon>
        <taxon>Stenosarchaea group</taxon>
        <taxon>Halobacteria</taxon>
        <taxon>Halobacteriales</taxon>
        <taxon>Natrialbaceae</taxon>
        <taxon>Natronorubrum</taxon>
    </lineage>
</organism>
<dbReference type="EMBL" id="FTNP01000008">
    <property type="protein sequence ID" value="SIS05916.1"/>
    <property type="molecule type" value="Genomic_DNA"/>
</dbReference>
<accession>A0A1N7G0D7</accession>
<dbReference type="AlphaFoldDB" id="A0A1N7G0D7"/>
<proteinExistence type="predicted"/>
<sequence length="51" mass="5216">MPSTNVSTDLTTAAVGDGNELCPACEWPEGAQDVLDGCYVQAGKQQKGGDS</sequence>
<evidence type="ECO:0000313" key="2">
    <source>
        <dbReference type="Proteomes" id="UP000185687"/>
    </source>
</evidence>
<name>A0A1N7G0D7_9EURY</name>
<dbReference type="RefSeq" id="WP_157525022.1">
    <property type="nucleotide sequence ID" value="NZ_CP019329.1"/>
</dbReference>
<gene>
    <name evidence="1" type="ORF">SAMN05421809_3621</name>
</gene>
<dbReference type="Proteomes" id="UP000185687">
    <property type="component" value="Unassembled WGS sequence"/>
</dbReference>
<dbReference type="GeneID" id="43330903"/>